<dbReference type="Proteomes" id="UP000828048">
    <property type="component" value="Chromosome 2"/>
</dbReference>
<accession>A0ACB7X0A4</accession>
<dbReference type="EMBL" id="CM037152">
    <property type="protein sequence ID" value="KAH7833940.1"/>
    <property type="molecule type" value="Genomic_DNA"/>
</dbReference>
<sequence>MGLVDFASSCMVFLLLVILCGVGGVCGNAELRALMEIKLSLDPQNKYLSSWTEGGDPCSSGTFEGVACNEHRKVSNISLQGKGLYGKISPAVVELKCLSGLYLHYNSLTGEIPKEIANLTELTDLYLDVNNLTGTIPPQIGGMTSLQVLQLCCNQLTGSIPPSIGSLKKLSVLALQHNRLNGAIPSSLGDSGMLKRLDLSFNQLSGSIPTSLAKITQLEVLDVQNNSLSGVVPPDLKGLNGGFNCSNNPGLCGVGFPSLRVCTAWDLANIIQVEPFAPIPNNSSNNAPENIPISSNFLANCNHTHCSSSSKFTQVAVVSGVITVTVMFIIGGFLIFILYRRRKQKIGNTNDTSDGQLSTEQDKEFSRKTASPLVSLEYGNGWYPFADIHDRNGVFQEFPPGFNFNLEDVESATQYFSEVNLLGKSNFSTVYKGILKDGSIVAVKSINVTCCKSEEAEFMKGLNLLTSLRHENLVKLRGFCCSKGRGEFFLIYDFAPKGNLSQYVDVHDGSSNVLDWTTRVSIINGIAKGIMYLHSSEPSKPSMVHQNISIEKVLMDENFDPLISDSGLLKLLADDVIFSALKFSAALGYMAPEYVSTGRFTDKSDVYAFGVIILQILSGRSKLSHLMRLAAESCKLEDFVDPYLRGKFFDSEAAKLTEIALACTHELPDLRPTVEAVVEELKGCGS</sequence>
<gene>
    <name evidence="1" type="ORF">Vadar_011282</name>
</gene>
<keyword evidence="2" id="KW-1185">Reference proteome</keyword>
<organism evidence="1 2">
    <name type="scientific">Vaccinium darrowii</name>
    <dbReference type="NCBI Taxonomy" id="229202"/>
    <lineage>
        <taxon>Eukaryota</taxon>
        <taxon>Viridiplantae</taxon>
        <taxon>Streptophyta</taxon>
        <taxon>Embryophyta</taxon>
        <taxon>Tracheophyta</taxon>
        <taxon>Spermatophyta</taxon>
        <taxon>Magnoliopsida</taxon>
        <taxon>eudicotyledons</taxon>
        <taxon>Gunneridae</taxon>
        <taxon>Pentapetalae</taxon>
        <taxon>asterids</taxon>
        <taxon>Ericales</taxon>
        <taxon>Ericaceae</taxon>
        <taxon>Vaccinioideae</taxon>
        <taxon>Vaccinieae</taxon>
        <taxon>Vaccinium</taxon>
    </lineage>
</organism>
<comment type="caution">
    <text evidence="1">The sequence shown here is derived from an EMBL/GenBank/DDBJ whole genome shotgun (WGS) entry which is preliminary data.</text>
</comment>
<reference evidence="1 2" key="1">
    <citation type="journal article" date="2021" name="Hortic Res">
        <title>High-quality reference genome and annotation aids understanding of berry development for evergreen blueberry (Vaccinium darrowii).</title>
        <authorList>
            <person name="Yu J."/>
            <person name="Hulse-Kemp A.M."/>
            <person name="Babiker E."/>
            <person name="Staton M."/>
        </authorList>
    </citation>
    <scope>NUCLEOTIDE SEQUENCE [LARGE SCALE GENOMIC DNA]</scope>
    <source>
        <strain evidence="2">cv. NJ 8807/NJ 8810</strain>
        <tissue evidence="1">Young leaf</tissue>
    </source>
</reference>
<name>A0ACB7X0A4_9ERIC</name>
<proteinExistence type="predicted"/>
<protein>
    <submittedName>
        <fullName evidence="1">Uncharacterized protein</fullName>
    </submittedName>
</protein>
<evidence type="ECO:0000313" key="1">
    <source>
        <dbReference type="EMBL" id="KAH7833940.1"/>
    </source>
</evidence>
<evidence type="ECO:0000313" key="2">
    <source>
        <dbReference type="Proteomes" id="UP000828048"/>
    </source>
</evidence>